<comment type="caution">
    <text evidence="2">The sequence shown here is derived from an EMBL/GenBank/DDBJ whole genome shotgun (WGS) entry which is preliminary data.</text>
</comment>
<feature type="domain" description="CHAT" evidence="1">
    <location>
        <begin position="515"/>
        <end position="762"/>
    </location>
</feature>
<dbReference type="SUPFAM" id="SSF48452">
    <property type="entry name" value="TPR-like"/>
    <property type="match status" value="1"/>
</dbReference>
<dbReference type="Pfam" id="PF13374">
    <property type="entry name" value="TPR_10"/>
    <property type="match status" value="1"/>
</dbReference>
<organism evidence="2 3">
    <name type="scientific">Conoideocrella luteorostrata</name>
    <dbReference type="NCBI Taxonomy" id="1105319"/>
    <lineage>
        <taxon>Eukaryota</taxon>
        <taxon>Fungi</taxon>
        <taxon>Dikarya</taxon>
        <taxon>Ascomycota</taxon>
        <taxon>Pezizomycotina</taxon>
        <taxon>Sordariomycetes</taxon>
        <taxon>Hypocreomycetidae</taxon>
        <taxon>Hypocreales</taxon>
        <taxon>Clavicipitaceae</taxon>
        <taxon>Conoideocrella</taxon>
    </lineage>
</organism>
<dbReference type="Gene3D" id="1.25.40.10">
    <property type="entry name" value="Tetratricopeptide repeat domain"/>
    <property type="match status" value="2"/>
</dbReference>
<evidence type="ECO:0000313" key="2">
    <source>
        <dbReference type="EMBL" id="KAK2593841.1"/>
    </source>
</evidence>
<reference evidence="2" key="1">
    <citation type="submission" date="2023-06" db="EMBL/GenBank/DDBJ databases">
        <title>Conoideocrella luteorostrata (Hypocreales: Clavicipitaceae), a potential biocontrol fungus for elongate hemlock scale in United States Christmas tree production areas.</title>
        <authorList>
            <person name="Barrett H."/>
            <person name="Lovett B."/>
            <person name="Macias A.M."/>
            <person name="Stajich J.E."/>
            <person name="Kasson M.T."/>
        </authorList>
    </citation>
    <scope>NUCLEOTIDE SEQUENCE</scope>
    <source>
        <strain evidence="2">ARSEF 14590</strain>
    </source>
</reference>
<protein>
    <recommendedName>
        <fullName evidence="1">CHAT domain-containing protein</fullName>
    </recommendedName>
</protein>
<proteinExistence type="predicted"/>
<dbReference type="InterPro" id="IPR011990">
    <property type="entry name" value="TPR-like_helical_dom_sf"/>
</dbReference>
<evidence type="ECO:0000259" key="1">
    <source>
        <dbReference type="Pfam" id="PF12770"/>
    </source>
</evidence>
<gene>
    <name evidence="2" type="ORF">QQS21_008456</name>
</gene>
<dbReference type="EMBL" id="JASWJB010000193">
    <property type="protein sequence ID" value="KAK2593841.1"/>
    <property type="molecule type" value="Genomic_DNA"/>
</dbReference>
<evidence type="ECO:0000313" key="3">
    <source>
        <dbReference type="Proteomes" id="UP001251528"/>
    </source>
</evidence>
<keyword evidence="3" id="KW-1185">Reference proteome</keyword>
<dbReference type="PANTHER" id="PTHR19959:SF119">
    <property type="entry name" value="FUNGAL LIPASE-LIKE DOMAIN-CONTAINING PROTEIN"/>
    <property type="match status" value="1"/>
</dbReference>
<name>A0AAJ0CN94_9HYPO</name>
<dbReference type="Pfam" id="PF12770">
    <property type="entry name" value="CHAT"/>
    <property type="match status" value="1"/>
</dbReference>
<dbReference type="PANTHER" id="PTHR19959">
    <property type="entry name" value="KINESIN LIGHT CHAIN"/>
    <property type="match status" value="1"/>
</dbReference>
<dbReference type="InterPro" id="IPR024983">
    <property type="entry name" value="CHAT_dom"/>
</dbReference>
<accession>A0AAJ0CN94</accession>
<sequence>MEEDDIDKAIQYMREVVDAIPEDRPGRNYLLHSLAIEVFQKYLRTREIDELDEAIQIAQEAVDATPKDDLFRPALLNNLGIYFNDRHERIGAMGDLEKATQLSREAVEATPKDHPDRALWSSNLGNTLINKYQRTDVISDLDEAINIMRESVNTIPKDHPERTRLLHTLGSGLSQKNFRTEEIGDLKEAIQLAREAITATPKDHPERAIHLTAFGYRLGRKFVKTKVIDHIKEAIQVAREAVEATPKDDSARAYRLNTLGHNLSMIGDLEEAVSCHQMALLQSSSHSLTRIEGGSKILHLAVKIQDWRQVYNDLSTTIHITSKLIARSLETSDKQYMLGEVAELASRAVAVAFNAAKGLLDALALLEAGRGILATSLQDIRIDVSDLRNKHPSLAEQFVCLRGKLSKPISRNTSSTYQPSRQGQVSQRHKIDRRLDALILKIREHSAFENFLSAPSEADMRASARLEPIIYINGSIYWCDAILIEENQIRLLPLPSLNITDIAQKANKGSLGHPRILEWLSDTLTRPVLDALGFVPVSGDDWPHVWWIPTGPLINFPLHAAGYHNRAGFETVLDRVMSSYSSSIKAIIYRRRGLNPDARPDLTGAVLVATQDTSLAFATSEDEVVSSICKSMKINTVELEQRKEEVIRHQPNCKLFHFAGHGHTNNADPSQSHLVLDEPLTVATLLDMSLHESLPFLAYLSACVTSQIRDGKFIDESIHLVNACQLAGFRHVIGTMWKVRDEICLDIARITYETMRDMGMTDKSVCLGLHFAVRRLRDSWVKNLREKNLENCLNEGGDQIAMEDDLRDCKLKRDAVLVEDDHNNLGLAHWIPYIHVGV</sequence>
<dbReference type="Proteomes" id="UP001251528">
    <property type="component" value="Unassembled WGS sequence"/>
</dbReference>
<dbReference type="AlphaFoldDB" id="A0AAJ0CN94"/>